<name>A0A6P8VFZ1_GYMAC</name>
<dbReference type="RefSeq" id="XP_034089154.1">
    <property type="nucleotide sequence ID" value="XM_034233263.1"/>
</dbReference>
<dbReference type="OrthoDB" id="193023at2759"/>
<gene>
    <name evidence="2" type="primary">LOC117557430</name>
</gene>
<proteinExistence type="predicted"/>
<dbReference type="KEGG" id="gacu:117557430"/>
<dbReference type="InParanoid" id="A0A6P8VFZ1"/>
<dbReference type="GeneID" id="117557430"/>
<dbReference type="Proteomes" id="UP000515161">
    <property type="component" value="Unplaced"/>
</dbReference>
<reference evidence="2" key="1">
    <citation type="submission" date="2025-08" db="UniProtKB">
        <authorList>
            <consortium name="RefSeq"/>
        </authorList>
    </citation>
    <scope>IDENTIFICATION</scope>
</reference>
<dbReference type="AlphaFoldDB" id="A0A6P8VFZ1"/>
<sequence>MKIVFSIGEDGKHTVNMCFQFIQWNIHRCGVKQSEQALAQDATGPFILSGYSGYKQISTEAETLHEDAAMTSESHYDDITQSLLKMLWRGIPGGCKNRSGLQKRWQQF</sequence>
<accession>A0A6P8VFZ1</accession>
<organism evidence="1 2">
    <name type="scientific">Gymnodraco acuticeps</name>
    <name type="common">Antarctic dragonfish</name>
    <dbReference type="NCBI Taxonomy" id="8218"/>
    <lineage>
        <taxon>Eukaryota</taxon>
        <taxon>Metazoa</taxon>
        <taxon>Chordata</taxon>
        <taxon>Craniata</taxon>
        <taxon>Vertebrata</taxon>
        <taxon>Euteleostomi</taxon>
        <taxon>Actinopterygii</taxon>
        <taxon>Neopterygii</taxon>
        <taxon>Teleostei</taxon>
        <taxon>Neoteleostei</taxon>
        <taxon>Acanthomorphata</taxon>
        <taxon>Eupercaria</taxon>
        <taxon>Perciformes</taxon>
        <taxon>Notothenioidei</taxon>
        <taxon>Bathydraconidae</taxon>
        <taxon>Gymnodraco</taxon>
    </lineage>
</organism>
<evidence type="ECO:0000313" key="2">
    <source>
        <dbReference type="RefSeq" id="XP_034089154.1"/>
    </source>
</evidence>
<evidence type="ECO:0000313" key="1">
    <source>
        <dbReference type="Proteomes" id="UP000515161"/>
    </source>
</evidence>
<protein>
    <submittedName>
        <fullName evidence="2">WD repeat-containing protein 91-like isoform X1</fullName>
    </submittedName>
</protein>
<keyword evidence="1" id="KW-1185">Reference proteome</keyword>